<proteinExistence type="predicted"/>
<organism evidence="2 3">
    <name type="scientific">Candidatus Gottesmanbacteria bacterium RIFCSPHIGHO2_01_FULL_40_15</name>
    <dbReference type="NCBI Taxonomy" id="1798376"/>
    <lineage>
        <taxon>Bacteria</taxon>
        <taxon>Candidatus Gottesmaniibacteriota</taxon>
    </lineage>
</organism>
<dbReference type="Gene3D" id="3.30.70.1290">
    <property type="entry name" value="Transposase IS200-like"/>
    <property type="match status" value="1"/>
</dbReference>
<protein>
    <recommendedName>
        <fullName evidence="1">Transposase IS200-like domain-containing protein</fullName>
    </recommendedName>
</protein>
<dbReference type="SMART" id="SM01321">
    <property type="entry name" value="Y1_Tnp"/>
    <property type="match status" value="1"/>
</dbReference>
<feature type="domain" description="Transposase IS200-like" evidence="1">
    <location>
        <begin position="9"/>
        <end position="153"/>
    </location>
</feature>
<dbReference type="EMBL" id="MFJF01000005">
    <property type="protein sequence ID" value="OGG07997.1"/>
    <property type="molecule type" value="Genomic_DNA"/>
</dbReference>
<dbReference type="SUPFAM" id="SSF143422">
    <property type="entry name" value="Transposase IS200-like"/>
    <property type="match status" value="1"/>
</dbReference>
<dbReference type="Pfam" id="PF01797">
    <property type="entry name" value="Y1_Tnp"/>
    <property type="match status" value="1"/>
</dbReference>
<dbReference type="AlphaFoldDB" id="A0A1F5Z751"/>
<dbReference type="InterPro" id="IPR002686">
    <property type="entry name" value="Transposase_17"/>
</dbReference>
<dbReference type="PANTHER" id="PTHR34322:SF2">
    <property type="entry name" value="TRANSPOSASE IS200-LIKE DOMAIN-CONTAINING PROTEIN"/>
    <property type="match status" value="1"/>
</dbReference>
<dbReference type="PANTHER" id="PTHR34322">
    <property type="entry name" value="TRANSPOSASE, Y1_TNP DOMAIN-CONTAINING"/>
    <property type="match status" value="1"/>
</dbReference>
<evidence type="ECO:0000313" key="2">
    <source>
        <dbReference type="EMBL" id="OGG07997.1"/>
    </source>
</evidence>
<reference evidence="2 3" key="1">
    <citation type="journal article" date="2016" name="Nat. Commun.">
        <title>Thousands of microbial genomes shed light on interconnected biogeochemical processes in an aquifer system.</title>
        <authorList>
            <person name="Anantharaman K."/>
            <person name="Brown C.T."/>
            <person name="Hug L.A."/>
            <person name="Sharon I."/>
            <person name="Castelle C.J."/>
            <person name="Probst A.J."/>
            <person name="Thomas B.C."/>
            <person name="Singh A."/>
            <person name="Wilkins M.J."/>
            <person name="Karaoz U."/>
            <person name="Brodie E.L."/>
            <person name="Williams K.H."/>
            <person name="Hubbard S.S."/>
            <person name="Banfield J.F."/>
        </authorList>
    </citation>
    <scope>NUCLEOTIDE SEQUENCE [LARGE SCALE GENOMIC DNA]</scope>
</reference>
<name>A0A1F5Z751_9BACT</name>
<evidence type="ECO:0000313" key="3">
    <source>
        <dbReference type="Proteomes" id="UP000177354"/>
    </source>
</evidence>
<gene>
    <name evidence="2" type="ORF">A2777_01230</name>
</gene>
<dbReference type="GO" id="GO:0003677">
    <property type="term" value="F:DNA binding"/>
    <property type="evidence" value="ECO:0007669"/>
    <property type="project" value="InterPro"/>
</dbReference>
<accession>A0A1F5Z751</accession>
<evidence type="ECO:0000259" key="1">
    <source>
        <dbReference type="SMART" id="SM01321"/>
    </source>
</evidence>
<comment type="caution">
    <text evidence="2">The sequence shown here is derived from an EMBL/GenBank/DDBJ whole genome shotgun (WGS) entry which is preliminary data.</text>
</comment>
<sequence>MPKRLIPLITSQIYHIYNRSIDGIPIFSNKKTVNRTLDAIKYYKLIDTPVKLSYFLHWPADKKNNFNKESITKNKNYITLFAYCLMPNHFHLLLRQERDNGISKFMSNIQNSITRYVNSATKRKGHIFQGQFKSVLIESNEQLLHVSRYIHLNPFNSYIVKNIESLEKFMWSSLYEYLNGDAQLCNTKLILSNFKDPQNYWKFIKDQSDYQRKLESIKHLILG</sequence>
<dbReference type="InterPro" id="IPR036515">
    <property type="entry name" value="Transposase_17_sf"/>
</dbReference>
<dbReference type="Proteomes" id="UP000177354">
    <property type="component" value="Unassembled WGS sequence"/>
</dbReference>
<dbReference type="GO" id="GO:0006313">
    <property type="term" value="P:DNA transposition"/>
    <property type="evidence" value="ECO:0007669"/>
    <property type="project" value="InterPro"/>
</dbReference>
<dbReference type="GO" id="GO:0004803">
    <property type="term" value="F:transposase activity"/>
    <property type="evidence" value="ECO:0007669"/>
    <property type="project" value="InterPro"/>
</dbReference>